<dbReference type="EMBL" id="CP045650">
    <property type="protein sequence ID" value="QGA12240.1"/>
    <property type="molecule type" value="Genomic_DNA"/>
</dbReference>
<feature type="transmembrane region" description="Helical" evidence="5">
    <location>
        <begin position="88"/>
        <end position="109"/>
    </location>
</feature>
<dbReference type="PROSITE" id="PS50850">
    <property type="entry name" value="MFS"/>
    <property type="match status" value="1"/>
</dbReference>
<protein>
    <submittedName>
        <fullName evidence="7">MFS transporter</fullName>
    </submittedName>
</protein>
<evidence type="ECO:0000256" key="2">
    <source>
        <dbReference type="ARBA" id="ARBA00022692"/>
    </source>
</evidence>
<keyword evidence="4 5" id="KW-0472">Membrane</keyword>
<dbReference type="EMBL" id="WITK01000015">
    <property type="protein sequence ID" value="MQW92685.1"/>
    <property type="molecule type" value="Genomic_DNA"/>
</dbReference>
<dbReference type="Pfam" id="PF07690">
    <property type="entry name" value="MFS_1"/>
    <property type="match status" value="1"/>
</dbReference>
<evidence type="ECO:0000313" key="8">
    <source>
        <dbReference type="EMBL" id="QGA12240.1"/>
    </source>
</evidence>
<dbReference type="GO" id="GO:0046943">
    <property type="term" value="F:carboxylic acid transmembrane transporter activity"/>
    <property type="evidence" value="ECO:0007669"/>
    <property type="project" value="TreeGrafter"/>
</dbReference>
<comment type="subcellular location">
    <subcellularLocation>
        <location evidence="1">Membrane</location>
        <topology evidence="1">Multi-pass membrane protein</topology>
    </subcellularLocation>
</comment>
<evidence type="ECO:0000313" key="10">
    <source>
        <dbReference type="Proteomes" id="UP000480556"/>
    </source>
</evidence>
<dbReference type="Proteomes" id="UP000480556">
    <property type="component" value="Unassembled WGS sequence"/>
</dbReference>
<dbReference type="InterPro" id="IPR020846">
    <property type="entry name" value="MFS_dom"/>
</dbReference>
<evidence type="ECO:0000256" key="1">
    <source>
        <dbReference type="ARBA" id="ARBA00004141"/>
    </source>
</evidence>
<feature type="transmembrane region" description="Helical" evidence="5">
    <location>
        <begin position="411"/>
        <end position="436"/>
    </location>
</feature>
<feature type="domain" description="Major facilitator superfamily (MFS) profile" evidence="6">
    <location>
        <begin position="55"/>
        <end position="466"/>
    </location>
</feature>
<evidence type="ECO:0000256" key="3">
    <source>
        <dbReference type="ARBA" id="ARBA00022989"/>
    </source>
</evidence>
<keyword evidence="2 5" id="KW-0812">Transmembrane</keyword>
<dbReference type="InterPro" id="IPR011701">
    <property type="entry name" value="MFS"/>
</dbReference>
<dbReference type="AlphaFoldDB" id="A0A5Q0P7C0"/>
<evidence type="ECO:0000256" key="5">
    <source>
        <dbReference type="SAM" id="Phobius"/>
    </source>
</evidence>
<dbReference type="Proteomes" id="UP000327478">
    <property type="component" value="Chromosome"/>
</dbReference>
<reference evidence="9 10" key="1">
    <citation type="submission" date="2019-10" db="EMBL/GenBank/DDBJ databases">
        <authorList>
            <person name="Dong K."/>
        </authorList>
    </citation>
    <scope>NUCLEOTIDE SEQUENCE [LARGE SCALE GENOMIC DNA]</scope>
    <source>
        <strain evidence="8">Dk386</strain>
        <strain evidence="9">dk386</strain>
        <strain evidence="7">Dk771</strain>
        <strain evidence="10">dk771</strain>
    </source>
</reference>
<keyword evidence="9" id="KW-1185">Reference proteome</keyword>
<dbReference type="GO" id="GO:0005886">
    <property type="term" value="C:plasma membrane"/>
    <property type="evidence" value="ECO:0007669"/>
    <property type="project" value="TreeGrafter"/>
</dbReference>
<feature type="transmembrane region" description="Helical" evidence="5">
    <location>
        <begin position="121"/>
        <end position="140"/>
    </location>
</feature>
<feature type="transmembrane region" description="Helical" evidence="5">
    <location>
        <begin position="352"/>
        <end position="370"/>
    </location>
</feature>
<accession>A0A5Q0P7C0</accession>
<evidence type="ECO:0000256" key="4">
    <source>
        <dbReference type="ARBA" id="ARBA00023136"/>
    </source>
</evidence>
<feature type="transmembrane region" description="Helical" evidence="5">
    <location>
        <begin position="442"/>
        <end position="461"/>
    </location>
</feature>
<dbReference type="PANTHER" id="PTHR23508">
    <property type="entry name" value="CARBOXYLIC ACID TRANSPORTER PROTEIN HOMOLOG"/>
    <property type="match status" value="1"/>
</dbReference>
<sequence length="480" mass="51935">MRHDDLHHSNNNILIVIDRNSNNHNTHRRWDVVINRINVNDVIDTAKFTPFHFKVVFWCLIIILFDGYDLAINGVALPLLMQQWSLSAVQAGMLASTALAGMMFGAMLFGTLADKIGRKNVILICVFIFSGFTFLGGFASNPTEFGILRFIAGLGIGGVMPNLVALTSEYAPQRLRSTLVTTMFSGYAVGGVMAALFGAWFTPNFGWEIMFFIAGIPLLLLPLIWMFLPESLTFLVKEKKDDQAGKILQRLNSTLLVNEHTQFELSEVKVSEPAFVSSLFKQGRAGSTLLFWLAFFMCLLTLYALGSWLPKLMMAAGYSLGNSLMFLLAMNIGAVIGTVGGGILADKFHLKPVIITLCLAGAVALSLLGFKSPQPVIYLLVAVAGAAAIGGQILLYSYVAQYYPLTVRSTGIGWASAVGRSGAIVGPILIGALLGMDLPHQINFMAVGFPVIIVAIAVALISRKSKPEALEAIKPVAIKA</sequence>
<feature type="transmembrane region" description="Helical" evidence="5">
    <location>
        <begin position="324"/>
        <end position="345"/>
    </location>
</feature>
<feature type="transmembrane region" description="Helical" evidence="5">
    <location>
        <begin position="207"/>
        <end position="228"/>
    </location>
</feature>
<feature type="transmembrane region" description="Helical" evidence="5">
    <location>
        <begin position="55"/>
        <end position="76"/>
    </location>
</feature>
<feature type="transmembrane region" description="Helical" evidence="5">
    <location>
        <begin position="289"/>
        <end position="309"/>
    </location>
</feature>
<dbReference type="PANTHER" id="PTHR23508:SF10">
    <property type="entry name" value="CARBOXYLIC ACID TRANSPORTER PROTEIN HOMOLOG"/>
    <property type="match status" value="1"/>
</dbReference>
<dbReference type="InterPro" id="IPR005829">
    <property type="entry name" value="Sugar_transporter_CS"/>
</dbReference>
<evidence type="ECO:0000259" key="6">
    <source>
        <dbReference type="PROSITE" id="PS50850"/>
    </source>
</evidence>
<organism evidence="7 10">
    <name type="scientific">Acinetobacter wanghuae</name>
    <dbReference type="NCBI Taxonomy" id="2662362"/>
    <lineage>
        <taxon>Bacteria</taxon>
        <taxon>Pseudomonadati</taxon>
        <taxon>Pseudomonadota</taxon>
        <taxon>Gammaproteobacteria</taxon>
        <taxon>Moraxellales</taxon>
        <taxon>Moraxellaceae</taxon>
        <taxon>Acinetobacter</taxon>
    </lineage>
</organism>
<gene>
    <name evidence="8" type="ORF">GFH30_13110</name>
    <name evidence="7" type="ORF">GHJ48_09835</name>
</gene>
<name>A0A5Q0P7C0_9GAMM</name>
<feature type="transmembrane region" description="Helical" evidence="5">
    <location>
        <begin position="178"/>
        <end position="201"/>
    </location>
</feature>
<dbReference type="PROSITE" id="PS00217">
    <property type="entry name" value="SUGAR_TRANSPORT_2"/>
    <property type="match status" value="1"/>
</dbReference>
<dbReference type="InterPro" id="IPR036259">
    <property type="entry name" value="MFS_trans_sf"/>
</dbReference>
<evidence type="ECO:0000313" key="7">
    <source>
        <dbReference type="EMBL" id="MQW92685.1"/>
    </source>
</evidence>
<dbReference type="CDD" id="cd17365">
    <property type="entry name" value="MFS_PcaK_like"/>
    <property type="match status" value="1"/>
</dbReference>
<dbReference type="SUPFAM" id="SSF103473">
    <property type="entry name" value="MFS general substrate transporter"/>
    <property type="match status" value="1"/>
</dbReference>
<dbReference type="Gene3D" id="1.20.1250.20">
    <property type="entry name" value="MFS general substrate transporter like domains"/>
    <property type="match status" value="1"/>
</dbReference>
<feature type="transmembrane region" description="Helical" evidence="5">
    <location>
        <begin position="376"/>
        <end position="399"/>
    </location>
</feature>
<proteinExistence type="predicted"/>
<feature type="transmembrane region" description="Helical" evidence="5">
    <location>
        <begin position="146"/>
        <end position="166"/>
    </location>
</feature>
<keyword evidence="3 5" id="KW-1133">Transmembrane helix</keyword>
<evidence type="ECO:0000313" key="9">
    <source>
        <dbReference type="Proteomes" id="UP000327478"/>
    </source>
</evidence>